<dbReference type="InterPro" id="IPR042379">
    <property type="entry name" value="PDCD1"/>
</dbReference>
<name>A0A2Y9E3U1_TRIMA</name>
<dbReference type="PANTHER" id="PTHR15264:SF2">
    <property type="entry name" value="PROGRAMMED CELL DEATH PROTEIN 1"/>
    <property type="match status" value="1"/>
</dbReference>
<keyword evidence="2" id="KW-0472">Membrane</keyword>
<dbReference type="GO" id="GO:0050777">
    <property type="term" value="P:negative regulation of immune response"/>
    <property type="evidence" value="ECO:0007669"/>
    <property type="project" value="InterPro"/>
</dbReference>
<accession>A0A2Y9E3U1</accession>
<keyword evidence="2" id="KW-1133">Transmembrane helix</keyword>
<dbReference type="SMART" id="SM00409">
    <property type="entry name" value="IG"/>
    <property type="match status" value="1"/>
</dbReference>
<feature type="compositionally biased region" description="Basic and acidic residues" evidence="1">
    <location>
        <begin position="277"/>
        <end position="288"/>
    </location>
</feature>
<sequence length="288" mass="31676">MRAPRAPWQLIWAVLQLGWRLGQLQVCPERPSSPLTFSPARLTVAEGEGATFFCSYPNMTEPTMLNWYRGSPNNQSVKLAAFPKDHGEPAWDQRFSITQLEDKQNFSLHISAVLRNDSNIYYCGAIRLPPETQITESPCAELTVTERVSESPTTHPSPAPRPQGHFQALVISITSVLVGVLVLLLLAWVLATVLPRGTQGASGAQSNGEPLKEDPSAIPVFTVDYGELDFQRREKTPEPPAACFPEQTEYATIIFPDGVSSVGRRGSADGLQGPRPLRSEDTHCSWPL</sequence>
<dbReference type="PANTHER" id="PTHR15264">
    <property type="entry name" value="PROGRAMMED CELL DEATH PROTEIN 1"/>
    <property type="match status" value="1"/>
</dbReference>
<evidence type="ECO:0000256" key="3">
    <source>
        <dbReference type="SAM" id="SignalP"/>
    </source>
</evidence>
<dbReference type="Gene3D" id="2.60.40.10">
    <property type="entry name" value="Immunoglobulins"/>
    <property type="match status" value="1"/>
</dbReference>
<keyword evidence="3" id="KW-0732">Signal</keyword>
<evidence type="ECO:0000313" key="5">
    <source>
        <dbReference type="Proteomes" id="UP000248480"/>
    </source>
</evidence>
<dbReference type="FunCoup" id="A0A2Y9E3U1">
    <property type="interactions" value="612"/>
</dbReference>
<gene>
    <name evidence="6" type="primary">PDCD1</name>
</gene>
<dbReference type="SUPFAM" id="SSF48726">
    <property type="entry name" value="Immunoglobulin"/>
    <property type="match status" value="1"/>
</dbReference>
<dbReference type="RefSeq" id="XP_004386544.1">
    <property type="nucleotide sequence ID" value="XM_004386487.2"/>
</dbReference>
<dbReference type="Proteomes" id="UP000248480">
    <property type="component" value="Unplaced"/>
</dbReference>
<dbReference type="InterPro" id="IPR007110">
    <property type="entry name" value="Ig-like_dom"/>
</dbReference>
<proteinExistence type="predicted"/>
<feature type="transmembrane region" description="Helical" evidence="2">
    <location>
        <begin position="166"/>
        <end position="191"/>
    </location>
</feature>
<dbReference type="KEGG" id="tmu:101342879"/>
<feature type="chain" id="PRO_5016110342" evidence="3">
    <location>
        <begin position="25"/>
        <end position="288"/>
    </location>
</feature>
<reference evidence="6" key="1">
    <citation type="submission" date="2025-08" db="UniProtKB">
        <authorList>
            <consortium name="RefSeq"/>
        </authorList>
    </citation>
    <scope>IDENTIFICATION</scope>
</reference>
<evidence type="ECO:0000259" key="4">
    <source>
        <dbReference type="PROSITE" id="PS50835"/>
    </source>
</evidence>
<keyword evidence="5" id="KW-1185">Reference proteome</keyword>
<dbReference type="InterPro" id="IPR013783">
    <property type="entry name" value="Ig-like_fold"/>
</dbReference>
<dbReference type="GeneID" id="101342879"/>
<dbReference type="Pfam" id="PF07686">
    <property type="entry name" value="V-set"/>
    <property type="match status" value="1"/>
</dbReference>
<dbReference type="OrthoDB" id="9940233at2759"/>
<dbReference type="InterPro" id="IPR003599">
    <property type="entry name" value="Ig_sub"/>
</dbReference>
<evidence type="ECO:0000256" key="2">
    <source>
        <dbReference type="SAM" id="Phobius"/>
    </source>
</evidence>
<dbReference type="STRING" id="127582.A0A2Y9E3U1"/>
<dbReference type="InterPro" id="IPR013106">
    <property type="entry name" value="Ig_V-set"/>
</dbReference>
<feature type="region of interest" description="Disordered" evidence="1">
    <location>
        <begin position="143"/>
        <end position="162"/>
    </location>
</feature>
<dbReference type="InParanoid" id="A0A2Y9E3U1"/>
<protein>
    <submittedName>
        <fullName evidence="6">Programmed cell death protein 1</fullName>
    </submittedName>
</protein>
<evidence type="ECO:0000313" key="6">
    <source>
        <dbReference type="RefSeq" id="XP_004386544.1"/>
    </source>
</evidence>
<evidence type="ECO:0000256" key="1">
    <source>
        <dbReference type="SAM" id="MobiDB-lite"/>
    </source>
</evidence>
<dbReference type="CTD" id="5133"/>
<dbReference type="PROSITE" id="PS50835">
    <property type="entry name" value="IG_LIKE"/>
    <property type="match status" value="1"/>
</dbReference>
<feature type="region of interest" description="Disordered" evidence="1">
    <location>
        <begin position="264"/>
        <end position="288"/>
    </location>
</feature>
<feature type="signal peptide" evidence="3">
    <location>
        <begin position="1"/>
        <end position="24"/>
    </location>
</feature>
<dbReference type="InterPro" id="IPR036179">
    <property type="entry name" value="Ig-like_dom_sf"/>
</dbReference>
<dbReference type="GO" id="GO:0009897">
    <property type="term" value="C:external side of plasma membrane"/>
    <property type="evidence" value="ECO:0007669"/>
    <property type="project" value="TreeGrafter"/>
</dbReference>
<dbReference type="AlphaFoldDB" id="A0A2Y9E3U1"/>
<keyword evidence="2" id="KW-0812">Transmembrane</keyword>
<organism evidence="5 6">
    <name type="scientific">Trichechus manatus latirostris</name>
    <name type="common">Florida manatee</name>
    <dbReference type="NCBI Taxonomy" id="127582"/>
    <lineage>
        <taxon>Eukaryota</taxon>
        <taxon>Metazoa</taxon>
        <taxon>Chordata</taxon>
        <taxon>Craniata</taxon>
        <taxon>Vertebrata</taxon>
        <taxon>Euteleostomi</taxon>
        <taxon>Mammalia</taxon>
        <taxon>Eutheria</taxon>
        <taxon>Afrotheria</taxon>
        <taxon>Sirenia</taxon>
        <taxon>Trichechidae</taxon>
        <taxon>Trichechus</taxon>
    </lineage>
</organism>
<dbReference type="GO" id="GO:0070234">
    <property type="term" value="P:positive regulation of T cell apoptotic process"/>
    <property type="evidence" value="ECO:0007669"/>
    <property type="project" value="TreeGrafter"/>
</dbReference>
<feature type="domain" description="Ig-like" evidence="4">
    <location>
        <begin position="31"/>
        <end position="135"/>
    </location>
</feature>